<gene>
    <name evidence="2" type="ORF">TL16_g02204</name>
</gene>
<keyword evidence="1" id="KW-0732">Signal</keyword>
<evidence type="ECO:0000313" key="3">
    <source>
        <dbReference type="Proteomes" id="UP001162640"/>
    </source>
</evidence>
<dbReference type="AlphaFoldDB" id="A0A9W7DUF9"/>
<feature type="signal peptide" evidence="1">
    <location>
        <begin position="1"/>
        <end position="20"/>
    </location>
</feature>
<dbReference type="EMBL" id="BLQM01000053">
    <property type="protein sequence ID" value="GMH56734.1"/>
    <property type="molecule type" value="Genomic_DNA"/>
</dbReference>
<proteinExistence type="predicted"/>
<protein>
    <submittedName>
        <fullName evidence="2">Uncharacterized protein</fullName>
    </submittedName>
</protein>
<feature type="chain" id="PRO_5040977760" evidence="1">
    <location>
        <begin position="21"/>
        <end position="137"/>
    </location>
</feature>
<reference evidence="3" key="1">
    <citation type="journal article" date="2023" name="Commun. Biol.">
        <title>Genome analysis of Parmales, the sister group of diatoms, reveals the evolutionary specialization of diatoms from phago-mixotrophs to photoautotrophs.</title>
        <authorList>
            <person name="Ban H."/>
            <person name="Sato S."/>
            <person name="Yoshikawa S."/>
            <person name="Yamada K."/>
            <person name="Nakamura Y."/>
            <person name="Ichinomiya M."/>
            <person name="Sato N."/>
            <person name="Blanc-Mathieu R."/>
            <person name="Endo H."/>
            <person name="Kuwata A."/>
            <person name="Ogata H."/>
        </authorList>
    </citation>
    <scope>NUCLEOTIDE SEQUENCE [LARGE SCALE GENOMIC DNA]</scope>
</reference>
<accession>A0A9W7DUF9</accession>
<evidence type="ECO:0000256" key="1">
    <source>
        <dbReference type="SAM" id="SignalP"/>
    </source>
</evidence>
<evidence type="ECO:0000313" key="2">
    <source>
        <dbReference type="EMBL" id="GMH56734.1"/>
    </source>
</evidence>
<sequence length="137" mass="15636">MNHALALVLLLALLLLPSSSFTLRPSAAPHLPVRTSTRLFQSLRTDTTPSSPSYNVGRRFNYRVSHTSVSSVSETTDVRTDDMWYENPVYDRPWDEAEKKVVEEVKKAVFVASTIRDENKINILTMFNQFNVIVLTY</sequence>
<comment type="caution">
    <text evidence="2">The sequence shown here is derived from an EMBL/GenBank/DDBJ whole genome shotgun (WGS) entry which is preliminary data.</text>
</comment>
<organism evidence="2 3">
    <name type="scientific">Triparma laevis f. inornata</name>
    <dbReference type="NCBI Taxonomy" id="1714386"/>
    <lineage>
        <taxon>Eukaryota</taxon>
        <taxon>Sar</taxon>
        <taxon>Stramenopiles</taxon>
        <taxon>Ochrophyta</taxon>
        <taxon>Bolidophyceae</taxon>
        <taxon>Parmales</taxon>
        <taxon>Triparmaceae</taxon>
        <taxon>Triparma</taxon>
    </lineage>
</organism>
<dbReference type="Proteomes" id="UP001162640">
    <property type="component" value="Unassembled WGS sequence"/>
</dbReference>
<name>A0A9W7DUF9_9STRA</name>